<feature type="domain" description="Aminotransferase class I/classII large" evidence="7">
    <location>
        <begin position="34"/>
        <end position="381"/>
    </location>
</feature>
<evidence type="ECO:0000256" key="6">
    <source>
        <dbReference type="SAM" id="Coils"/>
    </source>
</evidence>
<dbReference type="PANTHER" id="PTHR43525:SF1">
    <property type="entry name" value="PROTEIN MALY"/>
    <property type="match status" value="1"/>
</dbReference>
<evidence type="ECO:0000256" key="1">
    <source>
        <dbReference type="ARBA" id="ARBA00001933"/>
    </source>
</evidence>
<dbReference type="InterPro" id="IPR015421">
    <property type="entry name" value="PyrdxlP-dep_Trfase_major"/>
</dbReference>
<dbReference type="PANTHER" id="PTHR43525">
    <property type="entry name" value="PROTEIN MALY"/>
    <property type="match status" value="1"/>
</dbReference>
<dbReference type="GO" id="GO:0047804">
    <property type="term" value="F:cysteine-S-conjugate beta-lyase activity"/>
    <property type="evidence" value="ECO:0007669"/>
    <property type="project" value="UniProtKB-EC"/>
</dbReference>
<evidence type="ECO:0000259" key="7">
    <source>
        <dbReference type="Pfam" id="PF00155"/>
    </source>
</evidence>
<comment type="similarity">
    <text evidence="5">Belongs to the class-II pyridoxal-phosphate-dependent aminotransferase family. MalY/PatB cystathionine beta-lyase subfamily.</text>
</comment>
<evidence type="ECO:0000256" key="5">
    <source>
        <dbReference type="ARBA" id="ARBA00037974"/>
    </source>
</evidence>
<dbReference type="AlphaFoldDB" id="A0A1R1EIQ3"/>
<evidence type="ECO:0000256" key="2">
    <source>
        <dbReference type="ARBA" id="ARBA00012224"/>
    </source>
</evidence>
<keyword evidence="6" id="KW-0175">Coiled coil</keyword>
<dbReference type="GO" id="GO:0030170">
    <property type="term" value="F:pyridoxal phosphate binding"/>
    <property type="evidence" value="ECO:0007669"/>
    <property type="project" value="InterPro"/>
</dbReference>
<dbReference type="RefSeq" id="WP_076173649.1">
    <property type="nucleotide sequence ID" value="NZ_MRTP01000009.1"/>
</dbReference>
<dbReference type="InterPro" id="IPR015422">
    <property type="entry name" value="PyrdxlP-dep_Trfase_small"/>
</dbReference>
<dbReference type="CDD" id="cd00609">
    <property type="entry name" value="AAT_like"/>
    <property type="match status" value="1"/>
</dbReference>
<dbReference type="InterPro" id="IPR027619">
    <property type="entry name" value="C-S_lyase_PatB-like"/>
</dbReference>
<keyword evidence="3" id="KW-0663">Pyridoxal phosphate</keyword>
<keyword evidence="9" id="KW-1185">Reference proteome</keyword>
<evidence type="ECO:0000313" key="8">
    <source>
        <dbReference type="EMBL" id="OMF51649.1"/>
    </source>
</evidence>
<dbReference type="InterPro" id="IPR051798">
    <property type="entry name" value="Class-II_PLP-Dep_Aminotrans"/>
</dbReference>
<sequence length="400" mass="45644">MNFHQPIERINTDSFKWDDLKRIFGVSDVLPMWVADMDFAAPDSVISALNSRVEHGVFGYTMQSDAYNQAVADWMKSRHRWSIDKEWIVFCPGVVPALSFIVQAFTEPGDKVAIQTPVYPPFHSVVTDHGRELVQNPLKEQDGYYTMDLEALEQSLDDQVKLFILCSPHNPVGRVWRREELEAVAKLCMERGILMVSDEIHADLVYEEGTHIPFASLSKEIQENCIICTAPSKTFNIAGLNTSNIIIPNDSIRRRFKKTLELYHVNSISTLGSAATQAAYNDGKAWLDEALVYMKANMEYVSEYLGEHIPEIKTRVPEATYLMWLDFRALQMSPDDLEQFLLNKAKLALNKGSAFGKEGEGFMRLNIACSRSLVEEAMKRLDQAVQEWRKEQQQQQQQPV</sequence>
<dbReference type="STRING" id="297318.BK138_25690"/>
<evidence type="ECO:0000256" key="3">
    <source>
        <dbReference type="ARBA" id="ARBA00022898"/>
    </source>
</evidence>
<dbReference type="Proteomes" id="UP000187172">
    <property type="component" value="Unassembled WGS sequence"/>
</dbReference>
<keyword evidence="4 8" id="KW-0456">Lyase</keyword>
<comment type="caution">
    <text evidence="8">The sequence shown here is derived from an EMBL/GenBank/DDBJ whole genome shotgun (WGS) entry which is preliminary data.</text>
</comment>
<proteinExistence type="inferred from homology"/>
<evidence type="ECO:0000313" key="9">
    <source>
        <dbReference type="Proteomes" id="UP000187172"/>
    </source>
</evidence>
<dbReference type="NCBIfam" id="TIGR04350">
    <property type="entry name" value="C_S_lyase_PatB"/>
    <property type="match status" value="1"/>
</dbReference>
<gene>
    <name evidence="8" type="ORF">BK138_25690</name>
</gene>
<dbReference type="EMBL" id="MRTP01000009">
    <property type="protein sequence ID" value="OMF51649.1"/>
    <property type="molecule type" value="Genomic_DNA"/>
</dbReference>
<name>A0A1R1EIQ3_9BACL</name>
<dbReference type="SUPFAM" id="SSF53383">
    <property type="entry name" value="PLP-dependent transferases"/>
    <property type="match status" value="1"/>
</dbReference>
<dbReference type="Gene3D" id="3.40.640.10">
    <property type="entry name" value="Type I PLP-dependent aspartate aminotransferase-like (Major domain)"/>
    <property type="match status" value="1"/>
</dbReference>
<dbReference type="EC" id="4.4.1.13" evidence="2"/>
<dbReference type="InterPro" id="IPR015424">
    <property type="entry name" value="PyrdxlP-dep_Trfase"/>
</dbReference>
<feature type="coiled-coil region" evidence="6">
    <location>
        <begin position="371"/>
        <end position="398"/>
    </location>
</feature>
<evidence type="ECO:0000256" key="4">
    <source>
        <dbReference type="ARBA" id="ARBA00023239"/>
    </source>
</evidence>
<accession>A0A1R1EIQ3</accession>
<protein>
    <recommendedName>
        <fullName evidence="2">cysteine-S-conjugate beta-lyase</fullName>
        <ecNumber evidence="2">4.4.1.13</ecNumber>
    </recommendedName>
</protein>
<dbReference type="InterPro" id="IPR004839">
    <property type="entry name" value="Aminotransferase_I/II_large"/>
</dbReference>
<dbReference type="Gene3D" id="3.90.1150.10">
    <property type="entry name" value="Aspartate Aminotransferase, domain 1"/>
    <property type="match status" value="1"/>
</dbReference>
<comment type="cofactor">
    <cofactor evidence="1">
        <name>pyridoxal 5'-phosphate</name>
        <dbReference type="ChEBI" id="CHEBI:597326"/>
    </cofactor>
</comment>
<dbReference type="Pfam" id="PF00155">
    <property type="entry name" value="Aminotran_1_2"/>
    <property type="match status" value="1"/>
</dbReference>
<reference evidence="8 9" key="1">
    <citation type="submission" date="2016-11" db="EMBL/GenBank/DDBJ databases">
        <title>Paenibacillus species isolates.</title>
        <authorList>
            <person name="Beno S.M."/>
        </authorList>
    </citation>
    <scope>NUCLEOTIDE SEQUENCE [LARGE SCALE GENOMIC DNA]</scope>
    <source>
        <strain evidence="8 9">FSL R5-0378</strain>
    </source>
</reference>
<organism evidence="8 9">
    <name type="scientific">Paenibacillus rhizosphaerae</name>
    <dbReference type="NCBI Taxonomy" id="297318"/>
    <lineage>
        <taxon>Bacteria</taxon>
        <taxon>Bacillati</taxon>
        <taxon>Bacillota</taxon>
        <taxon>Bacilli</taxon>
        <taxon>Bacillales</taxon>
        <taxon>Paenibacillaceae</taxon>
        <taxon>Paenibacillus</taxon>
    </lineage>
</organism>